<evidence type="ECO:0000256" key="1">
    <source>
        <dbReference type="ARBA" id="ARBA00010838"/>
    </source>
</evidence>
<dbReference type="PANTHER" id="PTHR10353:SF36">
    <property type="entry name" value="LP05116P"/>
    <property type="match status" value="1"/>
</dbReference>
<dbReference type="GO" id="GO:0033920">
    <property type="term" value="F:6-phospho-beta-galactosidase activity"/>
    <property type="evidence" value="ECO:0007669"/>
    <property type="project" value="UniProtKB-EC"/>
</dbReference>
<organism evidence="5 6">
    <name type="scientific">Anaerostipes hadrus</name>
    <dbReference type="NCBI Taxonomy" id="649756"/>
    <lineage>
        <taxon>Bacteria</taxon>
        <taxon>Bacillati</taxon>
        <taxon>Bacillota</taxon>
        <taxon>Clostridia</taxon>
        <taxon>Lachnospirales</taxon>
        <taxon>Lachnospiraceae</taxon>
        <taxon>Anaerostipes</taxon>
    </lineage>
</organism>
<dbReference type="AlphaFoldDB" id="A0A173SVR7"/>
<proteinExistence type="inferred from homology"/>
<dbReference type="PANTHER" id="PTHR10353">
    <property type="entry name" value="GLYCOSYL HYDROLASE"/>
    <property type="match status" value="1"/>
</dbReference>
<dbReference type="GO" id="GO:0005829">
    <property type="term" value="C:cytosol"/>
    <property type="evidence" value="ECO:0007669"/>
    <property type="project" value="TreeGrafter"/>
</dbReference>
<sequence length="215" mass="24882">MSKKPPLQNQGFKWWEHVIEIWAVETNIYIEGTFPNGVQYDMASAIQLMHNMMVAHAKAVIAYKEAGYEGKIGIVHSLESKYPYDETKDEDVKATKNEDVLNNQFLLDATFLGEYRDETMEIINRLVELNNGSFHASKDDMEILKEAASYNDYLGINYYQSRFIRYYDGENDIFHNGTGEKGTSRFCLKGVGERMDKEGIPKTDWYREVSKTKEL</sequence>
<dbReference type="EMBL" id="CYXY01000008">
    <property type="protein sequence ID" value="CUM94461.1"/>
    <property type="molecule type" value="Genomic_DNA"/>
</dbReference>
<dbReference type="SUPFAM" id="SSF51445">
    <property type="entry name" value="(Trans)glycosidases"/>
    <property type="match status" value="1"/>
</dbReference>
<keyword evidence="3 5" id="KW-0326">Glycosidase</keyword>
<protein>
    <submittedName>
        <fullName evidence="5">6-phospho-beta-galactosidase</fullName>
        <ecNumber evidence="5">3.2.1.85</ecNumber>
    </submittedName>
</protein>
<dbReference type="GO" id="GO:0016052">
    <property type="term" value="P:carbohydrate catabolic process"/>
    <property type="evidence" value="ECO:0007669"/>
    <property type="project" value="TreeGrafter"/>
</dbReference>
<evidence type="ECO:0000256" key="3">
    <source>
        <dbReference type="ARBA" id="ARBA00023295"/>
    </source>
</evidence>
<evidence type="ECO:0000256" key="2">
    <source>
        <dbReference type="ARBA" id="ARBA00022801"/>
    </source>
</evidence>
<dbReference type="InterPro" id="IPR001360">
    <property type="entry name" value="Glyco_hydro_1"/>
</dbReference>
<name>A0A173SVR7_ANAHA</name>
<evidence type="ECO:0000313" key="6">
    <source>
        <dbReference type="Proteomes" id="UP000095553"/>
    </source>
</evidence>
<dbReference type="InterPro" id="IPR017853">
    <property type="entry name" value="GH"/>
</dbReference>
<comment type="similarity">
    <text evidence="1 4">Belongs to the glycosyl hydrolase 1 family.</text>
</comment>
<dbReference type="RefSeq" id="WP_152618980.1">
    <property type="nucleotide sequence ID" value="NZ_CYXY01000008.1"/>
</dbReference>
<dbReference type="Pfam" id="PF00232">
    <property type="entry name" value="Glyco_hydro_1"/>
    <property type="match status" value="1"/>
</dbReference>
<evidence type="ECO:0000256" key="4">
    <source>
        <dbReference type="RuleBase" id="RU003690"/>
    </source>
</evidence>
<gene>
    <name evidence="5" type="primary">lacG</name>
    <name evidence="5" type="ORF">ERS852571_01531</name>
</gene>
<keyword evidence="2 5" id="KW-0378">Hydrolase</keyword>
<accession>A0A173SVR7</accession>
<dbReference type="EC" id="3.2.1.85" evidence="5"/>
<dbReference type="Proteomes" id="UP000095553">
    <property type="component" value="Unassembled WGS sequence"/>
</dbReference>
<dbReference type="GO" id="GO:0008422">
    <property type="term" value="F:beta-glucosidase activity"/>
    <property type="evidence" value="ECO:0007669"/>
    <property type="project" value="TreeGrafter"/>
</dbReference>
<dbReference type="Gene3D" id="3.20.20.80">
    <property type="entry name" value="Glycosidases"/>
    <property type="match status" value="1"/>
</dbReference>
<reference evidence="5 6" key="1">
    <citation type="submission" date="2015-09" db="EMBL/GenBank/DDBJ databases">
        <authorList>
            <consortium name="Pathogen Informatics"/>
        </authorList>
    </citation>
    <scope>NUCLEOTIDE SEQUENCE [LARGE SCALE GENOMIC DNA]</scope>
    <source>
        <strain evidence="5 6">2789STDY5834959</strain>
    </source>
</reference>
<evidence type="ECO:0000313" key="5">
    <source>
        <dbReference type="EMBL" id="CUM94461.1"/>
    </source>
</evidence>